<reference evidence="1" key="1">
    <citation type="journal article" date="2021" name="Proc. Natl. Acad. Sci. U.S.A.">
        <title>A Catalog of Tens of Thousands of Viruses from Human Metagenomes Reveals Hidden Associations with Chronic Diseases.</title>
        <authorList>
            <person name="Tisza M.J."/>
            <person name="Buck C.B."/>
        </authorList>
    </citation>
    <scope>NUCLEOTIDE SEQUENCE</scope>
    <source>
        <strain evidence="1">CtBtT5</strain>
    </source>
</reference>
<proteinExistence type="predicted"/>
<organism evidence="1">
    <name type="scientific">Myoviridae sp. ctBtT5</name>
    <dbReference type="NCBI Taxonomy" id="2825048"/>
    <lineage>
        <taxon>Viruses</taxon>
        <taxon>Duplodnaviria</taxon>
        <taxon>Heunggongvirae</taxon>
        <taxon>Uroviricota</taxon>
        <taxon>Caudoviricetes</taxon>
    </lineage>
</organism>
<protein>
    <submittedName>
        <fullName evidence="1">Uncharacterized protein</fullName>
    </submittedName>
</protein>
<sequence>MKYLLNFLLGKYIFRFYCRSQTFNHKRFLSEVSFSYFCFFLCLSSR</sequence>
<accession>A0A8S5PYY7</accession>
<evidence type="ECO:0000313" key="1">
    <source>
        <dbReference type="EMBL" id="DAE11968.1"/>
    </source>
</evidence>
<dbReference type="EMBL" id="BK015540">
    <property type="protein sequence ID" value="DAE11968.1"/>
    <property type="molecule type" value="Genomic_DNA"/>
</dbReference>
<name>A0A8S5PYY7_9CAUD</name>